<proteinExistence type="predicted"/>
<organism evidence="1 2">
    <name type="scientific">Flavobacterium flevense</name>
    <dbReference type="NCBI Taxonomy" id="983"/>
    <lineage>
        <taxon>Bacteria</taxon>
        <taxon>Pseudomonadati</taxon>
        <taxon>Bacteroidota</taxon>
        <taxon>Flavobacteriia</taxon>
        <taxon>Flavobacteriales</taxon>
        <taxon>Flavobacteriaceae</taxon>
        <taxon>Flavobacterium</taxon>
    </lineage>
</organism>
<keyword evidence="2" id="KW-1185">Reference proteome</keyword>
<dbReference type="AlphaFoldDB" id="A0A4Y4B3A1"/>
<gene>
    <name evidence="1" type="ORF">FFL01_32490</name>
</gene>
<dbReference type="EMBL" id="BJNP01000058">
    <property type="protein sequence ID" value="GEC73710.1"/>
    <property type="molecule type" value="Genomic_DNA"/>
</dbReference>
<comment type="caution">
    <text evidence="1">The sequence shown here is derived from an EMBL/GenBank/DDBJ whole genome shotgun (WGS) entry which is preliminary data.</text>
</comment>
<evidence type="ECO:0000313" key="1">
    <source>
        <dbReference type="EMBL" id="GEC73710.1"/>
    </source>
</evidence>
<reference evidence="1 2" key="1">
    <citation type="submission" date="2019-06" db="EMBL/GenBank/DDBJ databases">
        <title>Whole genome shotgun sequence of Flavobacterium flevense NBRC 14960.</title>
        <authorList>
            <person name="Hosoyama A."/>
            <person name="Uohara A."/>
            <person name="Ohji S."/>
            <person name="Ichikawa N."/>
        </authorList>
    </citation>
    <scope>NUCLEOTIDE SEQUENCE [LARGE SCALE GENOMIC DNA]</scope>
    <source>
        <strain evidence="1 2">NBRC 14960</strain>
    </source>
</reference>
<dbReference type="STRING" id="983.SAMN05443543_101111"/>
<evidence type="ECO:0000313" key="2">
    <source>
        <dbReference type="Proteomes" id="UP000316775"/>
    </source>
</evidence>
<dbReference type="OrthoDB" id="788622at2"/>
<accession>A0A4Y4B3A1</accession>
<protein>
    <submittedName>
        <fullName evidence="1">Uncharacterized protein</fullName>
    </submittedName>
</protein>
<dbReference type="Proteomes" id="UP000316775">
    <property type="component" value="Unassembled WGS sequence"/>
</dbReference>
<sequence>MNEELFSEDDIKQINTEAKKSIYSRKDLFHVGSNKLSIRGVSQSNGLILVYGNEWTGFKHIKERHCITSRKPYWQNNRIDNPTKFSLITAPINYLPIASEIFKPENKNFDDNKKPDLFDLYIGSYKDRFGHEIEYKLIVYKNSKIIHTLFVNDNKKPFNKKKLLNLRQGWTSSTHNLKNGIQTYSFSYFNEENIPLFKAIMRYIEIENREKWYIQVNFTDGTAHYTTLVKDSLVKQEFRVPTRMFQLDFEDISWLEKIIKKITNEKKQ</sequence>
<dbReference type="RefSeq" id="WP_073240819.1">
    <property type="nucleotide sequence ID" value="NZ_BJNP01000058.1"/>
</dbReference>
<name>A0A4Y4B3A1_9FLAO</name>